<comment type="caution">
    <text evidence="3">Lacks conserved residue(s) required for the propagation of feature annotation.</text>
</comment>
<organism evidence="5 6">
    <name type="scientific">Ladona fulva</name>
    <name type="common">Scarce chaser dragonfly</name>
    <name type="synonym">Libellula fulva</name>
    <dbReference type="NCBI Taxonomy" id="123851"/>
    <lineage>
        <taxon>Eukaryota</taxon>
        <taxon>Metazoa</taxon>
        <taxon>Ecdysozoa</taxon>
        <taxon>Arthropoda</taxon>
        <taxon>Hexapoda</taxon>
        <taxon>Insecta</taxon>
        <taxon>Pterygota</taxon>
        <taxon>Palaeoptera</taxon>
        <taxon>Odonata</taxon>
        <taxon>Epiprocta</taxon>
        <taxon>Anisoptera</taxon>
        <taxon>Libelluloidea</taxon>
        <taxon>Libellulidae</taxon>
        <taxon>Ladona</taxon>
    </lineage>
</organism>
<accession>A0A8K0P6S9</accession>
<dbReference type="SMART" id="SM00042">
    <property type="entry name" value="CUB"/>
    <property type="match status" value="1"/>
</dbReference>
<evidence type="ECO:0000256" key="2">
    <source>
        <dbReference type="ARBA" id="ARBA00023157"/>
    </source>
</evidence>
<reference evidence="5" key="2">
    <citation type="submission" date="2017-10" db="EMBL/GenBank/DDBJ databases">
        <title>Ladona fulva Genome sequencing and assembly.</title>
        <authorList>
            <person name="Murali S."/>
            <person name="Richards S."/>
            <person name="Bandaranaike D."/>
            <person name="Bellair M."/>
            <person name="Blankenburg K."/>
            <person name="Chao H."/>
            <person name="Dinh H."/>
            <person name="Doddapaneni H."/>
            <person name="Dugan-Rocha S."/>
            <person name="Elkadiri S."/>
            <person name="Gnanaolivu R."/>
            <person name="Hernandez B."/>
            <person name="Skinner E."/>
            <person name="Javaid M."/>
            <person name="Lee S."/>
            <person name="Li M."/>
            <person name="Ming W."/>
            <person name="Munidasa M."/>
            <person name="Muniz J."/>
            <person name="Nguyen L."/>
            <person name="Hughes D."/>
            <person name="Osuji N."/>
            <person name="Pu L.-L."/>
            <person name="Puazo M."/>
            <person name="Qu C."/>
            <person name="Quiroz J."/>
            <person name="Raj R."/>
            <person name="Weissenberger G."/>
            <person name="Xin Y."/>
            <person name="Zou X."/>
            <person name="Han Y."/>
            <person name="Worley K."/>
            <person name="Muzny D."/>
            <person name="Gibbs R."/>
        </authorList>
    </citation>
    <scope>NUCLEOTIDE SEQUENCE</scope>
    <source>
        <strain evidence="5">Sampled in the wild</strain>
    </source>
</reference>
<sequence length="212" mass="23924">RGCGGKLFNYGGCNRNFTGEQGRISNSNSVAGSRCHVTIQAKPNHTISLYFNQFFFANSEGCLNVGMEVRDGLYNDAPVIIRMCGHRLPDPIFSTSSTLSLSMWSGEFRAYDRYDITYTTTDQDFDLGPRRSCDTEFLNIYEVDKASSSEVFRTKYCAMDNPQRFVASSNVIVVQYVTSINSVGRGWAMRFSHSRTVSDVRVLNHKHRQGFV</sequence>
<dbReference type="SUPFAM" id="SSF49854">
    <property type="entry name" value="Spermadhesin, CUB domain"/>
    <property type="match status" value="2"/>
</dbReference>
<feature type="domain" description="CUB" evidence="4">
    <location>
        <begin position="3"/>
        <end position="121"/>
    </location>
</feature>
<dbReference type="Proteomes" id="UP000792457">
    <property type="component" value="Unassembled WGS sequence"/>
</dbReference>
<evidence type="ECO:0000256" key="1">
    <source>
        <dbReference type="ARBA" id="ARBA00022737"/>
    </source>
</evidence>
<evidence type="ECO:0000259" key="4">
    <source>
        <dbReference type="PROSITE" id="PS01180"/>
    </source>
</evidence>
<gene>
    <name evidence="5" type="ORF">J437_LFUL011448</name>
</gene>
<evidence type="ECO:0000313" key="6">
    <source>
        <dbReference type="Proteomes" id="UP000792457"/>
    </source>
</evidence>
<dbReference type="InterPro" id="IPR000859">
    <property type="entry name" value="CUB_dom"/>
</dbReference>
<dbReference type="PROSITE" id="PS01180">
    <property type="entry name" value="CUB"/>
    <property type="match status" value="1"/>
</dbReference>
<evidence type="ECO:0000256" key="3">
    <source>
        <dbReference type="PROSITE-ProRule" id="PRU00059"/>
    </source>
</evidence>
<reference evidence="5" key="1">
    <citation type="submission" date="2013-04" db="EMBL/GenBank/DDBJ databases">
        <authorList>
            <person name="Qu J."/>
            <person name="Murali S.C."/>
            <person name="Bandaranaike D."/>
            <person name="Bellair M."/>
            <person name="Blankenburg K."/>
            <person name="Chao H."/>
            <person name="Dinh H."/>
            <person name="Doddapaneni H."/>
            <person name="Downs B."/>
            <person name="Dugan-Rocha S."/>
            <person name="Elkadiri S."/>
            <person name="Gnanaolivu R.D."/>
            <person name="Hernandez B."/>
            <person name="Javaid M."/>
            <person name="Jayaseelan J.C."/>
            <person name="Lee S."/>
            <person name="Li M."/>
            <person name="Ming W."/>
            <person name="Munidasa M."/>
            <person name="Muniz J."/>
            <person name="Nguyen L."/>
            <person name="Ongeri F."/>
            <person name="Osuji N."/>
            <person name="Pu L.-L."/>
            <person name="Puazo M."/>
            <person name="Qu C."/>
            <person name="Quiroz J."/>
            <person name="Raj R."/>
            <person name="Weissenberger G."/>
            <person name="Xin Y."/>
            <person name="Zou X."/>
            <person name="Han Y."/>
            <person name="Richards S."/>
            <person name="Worley K."/>
            <person name="Muzny D."/>
            <person name="Gibbs R."/>
        </authorList>
    </citation>
    <scope>NUCLEOTIDE SEQUENCE</scope>
    <source>
        <strain evidence="5">Sampled in the wild</strain>
    </source>
</reference>
<keyword evidence="2" id="KW-1015">Disulfide bond</keyword>
<dbReference type="PANTHER" id="PTHR24251">
    <property type="entry name" value="OVOCHYMASE-RELATED"/>
    <property type="match status" value="1"/>
</dbReference>
<dbReference type="Gene3D" id="2.60.120.290">
    <property type="entry name" value="Spermadhesin, CUB domain"/>
    <property type="match status" value="2"/>
</dbReference>
<dbReference type="OrthoDB" id="46836at2759"/>
<evidence type="ECO:0000313" key="5">
    <source>
        <dbReference type="EMBL" id="KAG8232954.1"/>
    </source>
</evidence>
<protein>
    <recommendedName>
        <fullName evidence="4">CUB domain-containing protein</fullName>
    </recommendedName>
</protein>
<dbReference type="CDD" id="cd00041">
    <property type="entry name" value="CUB"/>
    <property type="match status" value="2"/>
</dbReference>
<feature type="non-terminal residue" evidence="5">
    <location>
        <position position="212"/>
    </location>
</feature>
<proteinExistence type="predicted"/>
<keyword evidence="6" id="KW-1185">Reference proteome</keyword>
<dbReference type="AlphaFoldDB" id="A0A8K0P6S9"/>
<comment type="caution">
    <text evidence="5">The sequence shown here is derived from an EMBL/GenBank/DDBJ whole genome shotgun (WGS) entry which is preliminary data.</text>
</comment>
<keyword evidence="1" id="KW-0677">Repeat</keyword>
<dbReference type="Pfam" id="PF00431">
    <property type="entry name" value="CUB"/>
    <property type="match status" value="2"/>
</dbReference>
<dbReference type="EMBL" id="KZ308674">
    <property type="protein sequence ID" value="KAG8232954.1"/>
    <property type="molecule type" value="Genomic_DNA"/>
</dbReference>
<dbReference type="InterPro" id="IPR035914">
    <property type="entry name" value="Sperma_CUB_dom_sf"/>
</dbReference>
<name>A0A8K0P6S9_LADFU</name>